<feature type="domain" description="Glycosyltransferase 2-like" evidence="1">
    <location>
        <begin position="8"/>
        <end position="149"/>
    </location>
</feature>
<accession>A0ABQ1UCP3</accession>
<dbReference type="InterPro" id="IPR001173">
    <property type="entry name" value="Glyco_trans_2-like"/>
</dbReference>
<dbReference type="Gene3D" id="3.90.550.10">
    <property type="entry name" value="Spore Coat Polysaccharide Biosynthesis Protein SpsA, Chain A"/>
    <property type="match status" value="1"/>
</dbReference>
<organism evidence="2 3">
    <name type="scientific">Williamsia phyllosphaerae</name>
    <dbReference type="NCBI Taxonomy" id="885042"/>
    <lineage>
        <taxon>Bacteria</taxon>
        <taxon>Bacillati</taxon>
        <taxon>Actinomycetota</taxon>
        <taxon>Actinomycetes</taxon>
        <taxon>Mycobacteriales</taxon>
        <taxon>Nocardiaceae</taxon>
        <taxon>Williamsia</taxon>
    </lineage>
</organism>
<evidence type="ECO:0000313" key="2">
    <source>
        <dbReference type="EMBL" id="GGF14847.1"/>
    </source>
</evidence>
<evidence type="ECO:0000259" key="1">
    <source>
        <dbReference type="Pfam" id="PF00535"/>
    </source>
</evidence>
<evidence type="ECO:0000313" key="3">
    <source>
        <dbReference type="Proteomes" id="UP000632454"/>
    </source>
</evidence>
<dbReference type="CDD" id="cd00761">
    <property type="entry name" value="Glyco_tranf_GTA_type"/>
    <property type="match status" value="1"/>
</dbReference>
<protein>
    <recommendedName>
        <fullName evidence="1">Glycosyltransferase 2-like domain-containing protein</fullName>
    </recommendedName>
</protein>
<reference evidence="3" key="1">
    <citation type="journal article" date="2019" name="Int. J. Syst. Evol. Microbiol.">
        <title>The Global Catalogue of Microorganisms (GCM) 10K type strain sequencing project: providing services to taxonomists for standard genome sequencing and annotation.</title>
        <authorList>
            <consortium name="The Broad Institute Genomics Platform"/>
            <consortium name="The Broad Institute Genome Sequencing Center for Infectious Disease"/>
            <person name="Wu L."/>
            <person name="Ma J."/>
        </authorList>
    </citation>
    <scope>NUCLEOTIDE SEQUENCE [LARGE SCALE GENOMIC DNA]</scope>
    <source>
        <strain evidence="3">CCM 7855</strain>
    </source>
</reference>
<dbReference type="Proteomes" id="UP000632454">
    <property type="component" value="Unassembled WGS sequence"/>
</dbReference>
<keyword evidence="3" id="KW-1185">Reference proteome</keyword>
<dbReference type="Pfam" id="PF00535">
    <property type="entry name" value="Glycos_transf_2"/>
    <property type="match status" value="1"/>
</dbReference>
<comment type="caution">
    <text evidence="2">The sequence shown here is derived from an EMBL/GenBank/DDBJ whole genome shotgun (WGS) entry which is preliminary data.</text>
</comment>
<dbReference type="SUPFAM" id="SSF53448">
    <property type="entry name" value="Nucleotide-diphospho-sugar transferases"/>
    <property type="match status" value="1"/>
</dbReference>
<sequence>MGESVAVTICVPLYKHADTVERCLRSALAQDHDDYEILVIDDASGDDGAAIAREMVRAGDRVVVNDPRLGMAGNHNRCIEMARGELIQFLHGDDELLPEALSTLTEAFAEGDDVALAFAPRHVVTEDEDFLSGCGTLHHRFRELNACNDADHLISEYVFTGLFSNWIGEPTCVMFRRDAALRVGGFRADLAQIVDLDLWLQLSAGHQIAFLNRELSVRHHGDATLSELNRRERRDWIDQPRVLFGVLGSPFMPARARLYAGLWLVNMYPRTMFDAVFVRHGSRVPRFRDAAALPAREIARSRRLRGQLVG</sequence>
<dbReference type="RefSeq" id="WP_188487214.1">
    <property type="nucleotide sequence ID" value="NZ_BMCS01000001.1"/>
</dbReference>
<dbReference type="InterPro" id="IPR050834">
    <property type="entry name" value="Glycosyltransf_2"/>
</dbReference>
<dbReference type="PANTHER" id="PTHR43685">
    <property type="entry name" value="GLYCOSYLTRANSFERASE"/>
    <property type="match status" value="1"/>
</dbReference>
<gene>
    <name evidence="2" type="ORF">GCM10007298_08700</name>
</gene>
<proteinExistence type="predicted"/>
<dbReference type="EMBL" id="BMCS01000001">
    <property type="protein sequence ID" value="GGF14847.1"/>
    <property type="molecule type" value="Genomic_DNA"/>
</dbReference>
<dbReference type="InterPro" id="IPR029044">
    <property type="entry name" value="Nucleotide-diphossugar_trans"/>
</dbReference>
<name>A0ABQ1UCP3_9NOCA</name>
<dbReference type="PANTHER" id="PTHR43685:SF11">
    <property type="entry name" value="GLYCOSYLTRANSFERASE TAGX-RELATED"/>
    <property type="match status" value="1"/>
</dbReference>